<protein>
    <submittedName>
        <fullName evidence="2">Ankyrin repeat</fullName>
    </submittedName>
</protein>
<organism evidence="2 3">
    <name type="scientific">Paramuricea clavata</name>
    <name type="common">Red gorgonian</name>
    <name type="synonym">Violescent sea-whip</name>
    <dbReference type="NCBI Taxonomy" id="317549"/>
    <lineage>
        <taxon>Eukaryota</taxon>
        <taxon>Metazoa</taxon>
        <taxon>Cnidaria</taxon>
        <taxon>Anthozoa</taxon>
        <taxon>Octocorallia</taxon>
        <taxon>Malacalcyonacea</taxon>
        <taxon>Plexauridae</taxon>
        <taxon>Paramuricea</taxon>
    </lineage>
</organism>
<name>A0A6S7IXQ7_PARCT</name>
<evidence type="ECO:0000313" key="3">
    <source>
        <dbReference type="Proteomes" id="UP001152795"/>
    </source>
</evidence>
<dbReference type="InterPro" id="IPR036770">
    <property type="entry name" value="Ankyrin_rpt-contain_sf"/>
</dbReference>
<dbReference type="Pfam" id="PF00023">
    <property type="entry name" value="Ank"/>
    <property type="match status" value="1"/>
</dbReference>
<gene>
    <name evidence="2" type="ORF">PACLA_8A043881</name>
</gene>
<dbReference type="PANTHER" id="PTHR24118">
    <property type="entry name" value="POTE ANKYRIN DOMAIN"/>
    <property type="match status" value="1"/>
</dbReference>
<proteinExistence type="predicted"/>
<dbReference type="OrthoDB" id="341259at2759"/>
<evidence type="ECO:0000313" key="2">
    <source>
        <dbReference type="EMBL" id="CAB4022646.1"/>
    </source>
</evidence>
<reference evidence="2" key="1">
    <citation type="submission" date="2020-04" db="EMBL/GenBank/DDBJ databases">
        <authorList>
            <person name="Alioto T."/>
            <person name="Alioto T."/>
            <person name="Gomez Garrido J."/>
        </authorList>
    </citation>
    <scope>NUCLEOTIDE SEQUENCE</scope>
    <source>
        <strain evidence="2">A484AB</strain>
    </source>
</reference>
<dbReference type="InterPro" id="IPR002110">
    <property type="entry name" value="Ankyrin_rpt"/>
</dbReference>
<dbReference type="Pfam" id="PF25521">
    <property type="entry name" value="WHD_TANC1"/>
    <property type="match status" value="1"/>
</dbReference>
<dbReference type="SMART" id="SM00248">
    <property type="entry name" value="ANK"/>
    <property type="match status" value="2"/>
</dbReference>
<dbReference type="InterPro" id="IPR058056">
    <property type="entry name" value="WH_TANC1/2"/>
</dbReference>
<keyword evidence="3" id="KW-1185">Reference proteome</keyword>
<evidence type="ECO:0000259" key="1">
    <source>
        <dbReference type="Pfam" id="PF25521"/>
    </source>
</evidence>
<dbReference type="SUPFAM" id="SSF48403">
    <property type="entry name" value="Ankyrin repeat"/>
    <property type="match status" value="1"/>
</dbReference>
<comment type="caution">
    <text evidence="2">The sequence shown here is derived from an EMBL/GenBank/DDBJ whole genome shotgun (WGS) entry which is preliminary data.</text>
</comment>
<dbReference type="Proteomes" id="UP001152795">
    <property type="component" value="Unassembled WGS sequence"/>
</dbReference>
<sequence length="509" mass="57973">MQRAYEESDESVTGVVKCGFLPEIKMHDLNKVLELLSGYLVKDGSGKYYFSHSSVRDWLQDEESHFFCDVLNGHSIMANYNLKTLKVKYPLSENFVEYLSFHWEQSYPIAFLDLKLFSLRYLFHSSESGSSNVNVLISELGIKAIDLLHVAFRYNADGVPRLIKSKYMAMKVLDETDVLNEMTTKEKAEYLEVAIMSQSAKIVAKFLNSAYWIFSDSVILGLTWDNTALQLVPNEATPQLFFSSLGHGTFRDKILEFCVKKGLTADVCVPQFFKNTKGFDSSICWNEDVQEYFTKLKSGEKNVITLESLKEKPFYPEEAKVSEFTLEIIQKPLSEIERLLRDGKIYAEFKYAWHSVLSRKSLIIRHAAAVKMVDDCLKHGANSNNRGGPGVTALMLTREKLNDLFGDSPAVEQVVSLLLDHGAEVNQQDFYGRTALHYAFKCVDDTDPFLEEKLVRKQRVVKILIQHNANIYLKDSSGLSAINMAKRERHESWLKTDEASLTGTRSKKS</sequence>
<dbReference type="EMBL" id="CACRXK020012074">
    <property type="protein sequence ID" value="CAB4022646.1"/>
    <property type="molecule type" value="Genomic_DNA"/>
</dbReference>
<dbReference type="AlphaFoldDB" id="A0A6S7IXQ7"/>
<accession>A0A6S7IXQ7</accession>
<dbReference type="PANTHER" id="PTHR24118:SF99">
    <property type="entry name" value="POTE ANKYRIN DOMAIN FAMILY MEMBER 3C-RELATED"/>
    <property type="match status" value="1"/>
</dbReference>
<feature type="domain" description="TANC1/2-like winged helix" evidence="1">
    <location>
        <begin position="15"/>
        <end position="103"/>
    </location>
</feature>
<dbReference type="Gene3D" id="1.25.40.20">
    <property type="entry name" value="Ankyrin repeat-containing domain"/>
    <property type="match status" value="1"/>
</dbReference>